<dbReference type="RefSeq" id="WP_136059786.1">
    <property type="nucleotide sequence ID" value="NZ_CAAHFH010000001.1"/>
</dbReference>
<comment type="similarity">
    <text evidence="2 5">Belongs to the DegT/DnrJ/EryC1 family.</text>
</comment>
<proteinExistence type="inferred from homology"/>
<dbReference type="FunFam" id="3.40.640.10:FF:000089">
    <property type="entry name" value="Aminotransferase, DegT/DnrJ/EryC1/StrS family"/>
    <property type="match status" value="1"/>
</dbReference>
<keyword evidence="7" id="KW-1185">Reference proteome</keyword>
<evidence type="ECO:0000313" key="7">
    <source>
        <dbReference type="Proteomes" id="UP000346198"/>
    </source>
</evidence>
<dbReference type="EMBL" id="CAAHFH010000001">
    <property type="protein sequence ID" value="VGO18284.1"/>
    <property type="molecule type" value="Genomic_DNA"/>
</dbReference>
<protein>
    <submittedName>
        <fullName evidence="6">dTDP-3-amino-3,4,6-trideoxy-alpha-D-glucose transaminase</fullName>
    </submittedName>
</protein>
<name>A0A6C2UFY8_9BACT</name>
<evidence type="ECO:0000256" key="3">
    <source>
        <dbReference type="PIRSR" id="PIRSR000390-1"/>
    </source>
</evidence>
<evidence type="ECO:0000256" key="2">
    <source>
        <dbReference type="ARBA" id="ARBA00037999"/>
    </source>
</evidence>
<dbReference type="AlphaFoldDB" id="A0A6C2UFY8"/>
<evidence type="ECO:0000256" key="5">
    <source>
        <dbReference type="RuleBase" id="RU004508"/>
    </source>
</evidence>
<dbReference type="PANTHER" id="PTHR30244">
    <property type="entry name" value="TRANSAMINASE"/>
    <property type="match status" value="1"/>
</dbReference>
<accession>A0A6C2UFY8</accession>
<dbReference type="GO" id="GO:0000271">
    <property type="term" value="P:polysaccharide biosynthetic process"/>
    <property type="evidence" value="ECO:0007669"/>
    <property type="project" value="TreeGrafter"/>
</dbReference>
<dbReference type="InterPro" id="IPR000653">
    <property type="entry name" value="DegT/StrS_aminotransferase"/>
</dbReference>
<evidence type="ECO:0000256" key="4">
    <source>
        <dbReference type="PIRSR" id="PIRSR000390-2"/>
    </source>
</evidence>
<dbReference type="Proteomes" id="UP000346198">
    <property type="component" value="Unassembled WGS sequence"/>
</dbReference>
<dbReference type="InterPro" id="IPR015424">
    <property type="entry name" value="PyrdxlP-dep_Trfase"/>
</dbReference>
<dbReference type="Pfam" id="PF01041">
    <property type="entry name" value="DegT_DnrJ_EryC1"/>
    <property type="match status" value="1"/>
</dbReference>
<reference evidence="6 7" key="1">
    <citation type="submission" date="2019-04" db="EMBL/GenBank/DDBJ databases">
        <authorList>
            <person name="Van Vliet M D."/>
        </authorList>
    </citation>
    <scope>NUCLEOTIDE SEQUENCE [LARGE SCALE GENOMIC DNA]</scope>
    <source>
        <strain evidence="6 7">F21</strain>
    </source>
</reference>
<dbReference type="CDD" id="cd00616">
    <property type="entry name" value="AHBA_syn"/>
    <property type="match status" value="1"/>
</dbReference>
<dbReference type="Gene3D" id="3.40.640.10">
    <property type="entry name" value="Type I PLP-dependent aspartate aminotransferase-like (Major domain)"/>
    <property type="match status" value="1"/>
</dbReference>
<sequence length="368" mass="40127">MKVPFLDLQALSAEVADDVIERWKIIIEQSDFVLGGEVARFEEEFAAYCNCKHAIGVASGLDALKLILRAMDIGTGDEVITAANSFIATALAITSVGADPVLVDMADKDFLINVQDLENAITPNTKAIIPVHLYGQAADMDPIVELARKHGLKVIEDAAQAHGALYKGHKCGTLGDAAAFSFYPGKNLGAFGDGGAVTTNDPELAEKIMSFRNYGSPRRYHHELLGENSRLDTVQAAVLSIKLPRLDEWNVARRSIASRYAEGLESVAGLRLPVTNANAEHVHHLYVVRAEKRDELLTLLQERDIGCNIHYPIPIHLQEAYAFKGWKAGDFPEAEKAAGEILSLPIFPTMTDDQVDYVVEAVGGFFTQ</sequence>
<keyword evidence="1 4" id="KW-0663">Pyridoxal phosphate</keyword>
<dbReference type="SUPFAM" id="SSF53383">
    <property type="entry name" value="PLP-dependent transferases"/>
    <property type="match status" value="1"/>
</dbReference>
<dbReference type="PANTHER" id="PTHR30244:SF36">
    <property type="entry name" value="3-OXO-GLUCOSE-6-PHOSPHATE:GLUTAMATE AMINOTRANSFERASE"/>
    <property type="match status" value="1"/>
</dbReference>
<feature type="modified residue" description="N6-(pyridoxal phosphate)lysine" evidence="4">
    <location>
        <position position="186"/>
    </location>
</feature>
<evidence type="ECO:0000256" key="1">
    <source>
        <dbReference type="ARBA" id="ARBA00022898"/>
    </source>
</evidence>
<evidence type="ECO:0000313" key="6">
    <source>
        <dbReference type="EMBL" id="VGO18284.1"/>
    </source>
</evidence>
<dbReference type="GO" id="GO:0008483">
    <property type="term" value="F:transaminase activity"/>
    <property type="evidence" value="ECO:0007669"/>
    <property type="project" value="TreeGrafter"/>
</dbReference>
<dbReference type="PIRSF" id="PIRSF000390">
    <property type="entry name" value="PLP_StrS"/>
    <property type="match status" value="1"/>
</dbReference>
<dbReference type="InterPro" id="IPR015422">
    <property type="entry name" value="PyrdxlP-dep_Trfase_small"/>
</dbReference>
<dbReference type="Gene3D" id="3.90.1150.10">
    <property type="entry name" value="Aspartate Aminotransferase, domain 1"/>
    <property type="match status" value="1"/>
</dbReference>
<organism evidence="6 7">
    <name type="scientific">Pontiella sulfatireligans</name>
    <dbReference type="NCBI Taxonomy" id="2750658"/>
    <lineage>
        <taxon>Bacteria</taxon>
        <taxon>Pseudomonadati</taxon>
        <taxon>Kiritimatiellota</taxon>
        <taxon>Kiritimatiellia</taxon>
        <taxon>Kiritimatiellales</taxon>
        <taxon>Pontiellaceae</taxon>
        <taxon>Pontiella</taxon>
    </lineage>
</organism>
<feature type="active site" description="Proton acceptor" evidence="3">
    <location>
        <position position="186"/>
    </location>
</feature>
<gene>
    <name evidence="6" type="primary">desV</name>
    <name evidence="6" type="ORF">SCARR_00336</name>
</gene>
<dbReference type="GO" id="GO:0030170">
    <property type="term" value="F:pyridoxal phosphate binding"/>
    <property type="evidence" value="ECO:0007669"/>
    <property type="project" value="UniProtKB-ARBA"/>
</dbReference>
<dbReference type="InterPro" id="IPR015421">
    <property type="entry name" value="PyrdxlP-dep_Trfase_major"/>
</dbReference>